<evidence type="ECO:0000313" key="3">
    <source>
        <dbReference type="Proteomes" id="UP000189703"/>
    </source>
</evidence>
<dbReference type="InParanoid" id="A0A1U8PZE3"/>
<dbReference type="Proteomes" id="UP000189703">
    <property type="component" value="Unplaced"/>
</dbReference>
<protein>
    <submittedName>
        <fullName evidence="4">Uncharacterized protein LOC109114138</fullName>
    </submittedName>
</protein>
<evidence type="ECO:0000313" key="4">
    <source>
        <dbReference type="RefSeq" id="XP_019051897.1"/>
    </source>
</evidence>
<dbReference type="GeneID" id="109114138"/>
<dbReference type="OrthoDB" id="185373at2759"/>
<dbReference type="KEGG" id="nnu:109114138"/>
<gene>
    <name evidence="4" type="primary">LOC109114138</name>
</gene>
<feature type="compositionally biased region" description="Basic residues" evidence="2">
    <location>
        <begin position="1"/>
        <end position="10"/>
    </location>
</feature>
<feature type="region of interest" description="Disordered" evidence="2">
    <location>
        <begin position="1"/>
        <end position="40"/>
    </location>
</feature>
<feature type="coiled-coil region" evidence="1">
    <location>
        <begin position="142"/>
        <end position="176"/>
    </location>
</feature>
<reference evidence="4" key="1">
    <citation type="submission" date="2025-08" db="UniProtKB">
        <authorList>
            <consortium name="RefSeq"/>
        </authorList>
    </citation>
    <scope>IDENTIFICATION</scope>
</reference>
<accession>A0A1U8PZE3</accession>
<keyword evidence="1" id="KW-0175">Coiled coil</keyword>
<keyword evidence="3" id="KW-1185">Reference proteome</keyword>
<sequence>MKRRKRVTKRARIESPRAMESEAPSHPPVINLDSPREPEVAGPIPEVVAETGVVEARDAETTEASHTQTVFSSSGSQEGVGSVLTPSCALRKCKKAVYPGEFTEWSELPLGHIGARAASHAMVVNSSIHTLTIQSERNLKRAQATKEALGSARERIQRLESDTSAQKSELERLRREWRLEARYEAPRDLKRGLGA</sequence>
<dbReference type="AlphaFoldDB" id="A0A1U8PZE3"/>
<name>A0A1U8PZE3_NELNU</name>
<evidence type="ECO:0000256" key="1">
    <source>
        <dbReference type="SAM" id="Coils"/>
    </source>
</evidence>
<proteinExistence type="predicted"/>
<organism evidence="3 4">
    <name type="scientific">Nelumbo nucifera</name>
    <name type="common">Sacred lotus</name>
    <dbReference type="NCBI Taxonomy" id="4432"/>
    <lineage>
        <taxon>Eukaryota</taxon>
        <taxon>Viridiplantae</taxon>
        <taxon>Streptophyta</taxon>
        <taxon>Embryophyta</taxon>
        <taxon>Tracheophyta</taxon>
        <taxon>Spermatophyta</taxon>
        <taxon>Magnoliopsida</taxon>
        <taxon>Proteales</taxon>
        <taxon>Nelumbonaceae</taxon>
        <taxon>Nelumbo</taxon>
    </lineage>
</organism>
<feature type="region of interest" description="Disordered" evidence="2">
    <location>
        <begin position="59"/>
        <end position="78"/>
    </location>
</feature>
<feature type="compositionally biased region" description="Basic and acidic residues" evidence="2">
    <location>
        <begin position="11"/>
        <end position="20"/>
    </location>
</feature>
<dbReference type="RefSeq" id="XP_019051897.1">
    <property type="nucleotide sequence ID" value="XM_019196352.1"/>
</dbReference>
<evidence type="ECO:0000256" key="2">
    <source>
        <dbReference type="SAM" id="MobiDB-lite"/>
    </source>
</evidence>